<accession>A0A916X4Q7</accession>
<dbReference type="AlphaFoldDB" id="A0A916X4Q7"/>
<dbReference type="RefSeq" id="WP_188769277.1">
    <property type="nucleotide sequence ID" value="NZ_BMHK01000005.1"/>
</dbReference>
<sequence length="279" mass="30389">MRYFTDLRWGRRSLPVMAAAALTLLLAACIFAPGKFASQLDVNQDRTFAFRYTGEILMIPLMEAARKNTFEPEACRDEDTFDERECTADEIARQKQEWEASREERKQSDAQAAQMLLGGIDPSDPESGREIAEKLRRQTGWQKVEYLGGGKFDVDFAITGRLDHDFTFPTFEGMPMTNAFVQLSLRQDGTVRIDAPGFGPASNPGAMAGMMGGMASNAGADGEGANLAQGTFTVHTDAPILANNTDEGPAPVAGGRQALVWQVNPRTPAAPTALLKLRP</sequence>
<proteinExistence type="predicted"/>
<evidence type="ECO:0000313" key="2">
    <source>
        <dbReference type="Proteomes" id="UP000608154"/>
    </source>
</evidence>
<dbReference type="PROSITE" id="PS51257">
    <property type="entry name" value="PROKAR_LIPOPROTEIN"/>
    <property type="match status" value="1"/>
</dbReference>
<comment type="caution">
    <text evidence="1">The sequence shown here is derived from an EMBL/GenBank/DDBJ whole genome shotgun (WGS) entry which is preliminary data.</text>
</comment>
<reference evidence="1" key="2">
    <citation type="submission" date="2020-09" db="EMBL/GenBank/DDBJ databases">
        <authorList>
            <person name="Sun Q."/>
            <person name="Zhou Y."/>
        </authorList>
    </citation>
    <scope>NUCLEOTIDE SEQUENCE</scope>
    <source>
        <strain evidence="1">CGMCC 1.15095</strain>
    </source>
</reference>
<protein>
    <submittedName>
        <fullName evidence="1">Uncharacterized protein</fullName>
    </submittedName>
</protein>
<dbReference type="EMBL" id="BMHK01000005">
    <property type="protein sequence ID" value="GGB94286.1"/>
    <property type="molecule type" value="Genomic_DNA"/>
</dbReference>
<reference evidence="1" key="1">
    <citation type="journal article" date="2014" name="Int. J. Syst. Evol. Microbiol.">
        <title>Complete genome sequence of Corynebacterium casei LMG S-19264T (=DSM 44701T), isolated from a smear-ripened cheese.</title>
        <authorList>
            <consortium name="US DOE Joint Genome Institute (JGI-PGF)"/>
            <person name="Walter F."/>
            <person name="Albersmeier A."/>
            <person name="Kalinowski J."/>
            <person name="Ruckert C."/>
        </authorList>
    </citation>
    <scope>NUCLEOTIDE SEQUENCE</scope>
    <source>
        <strain evidence="1">CGMCC 1.15095</strain>
    </source>
</reference>
<gene>
    <name evidence="1" type="ORF">GCM10011494_10910</name>
</gene>
<organism evidence="1 2">
    <name type="scientific">Novosphingobium endophyticum</name>
    <dbReference type="NCBI Taxonomy" id="1955250"/>
    <lineage>
        <taxon>Bacteria</taxon>
        <taxon>Pseudomonadati</taxon>
        <taxon>Pseudomonadota</taxon>
        <taxon>Alphaproteobacteria</taxon>
        <taxon>Sphingomonadales</taxon>
        <taxon>Sphingomonadaceae</taxon>
        <taxon>Novosphingobium</taxon>
    </lineage>
</organism>
<evidence type="ECO:0000313" key="1">
    <source>
        <dbReference type="EMBL" id="GGB94286.1"/>
    </source>
</evidence>
<keyword evidence="2" id="KW-1185">Reference proteome</keyword>
<dbReference type="Proteomes" id="UP000608154">
    <property type="component" value="Unassembled WGS sequence"/>
</dbReference>
<name>A0A916X4Q7_9SPHN</name>